<dbReference type="Proteomes" id="UP000092024">
    <property type="component" value="Unassembled WGS sequence"/>
</dbReference>
<dbReference type="Gene3D" id="3.40.30.10">
    <property type="entry name" value="Glutaredoxin"/>
    <property type="match status" value="1"/>
</dbReference>
<evidence type="ECO:0000313" key="4">
    <source>
        <dbReference type="Proteomes" id="UP000092024"/>
    </source>
</evidence>
<dbReference type="AlphaFoldDB" id="A0A1A5YC28"/>
<gene>
    <name evidence="3" type="ORF">A7K91_23905</name>
</gene>
<keyword evidence="1" id="KW-1133">Transmembrane helix</keyword>
<name>A0A1A5YC28_9BACL</name>
<organism evidence="3 4">
    <name type="scientific">Paenibacillus oryzae</name>
    <dbReference type="NCBI Taxonomy" id="1844972"/>
    <lineage>
        <taxon>Bacteria</taxon>
        <taxon>Bacillati</taxon>
        <taxon>Bacillota</taxon>
        <taxon>Bacilli</taxon>
        <taxon>Bacillales</taxon>
        <taxon>Paenibacillaceae</taxon>
        <taxon>Paenibacillus</taxon>
    </lineage>
</organism>
<feature type="domain" description="Thioredoxin" evidence="2">
    <location>
        <begin position="68"/>
        <end position="148"/>
    </location>
</feature>
<accession>A0A1A5YC28</accession>
<evidence type="ECO:0000259" key="2">
    <source>
        <dbReference type="Pfam" id="PF00085"/>
    </source>
</evidence>
<dbReference type="CDD" id="cd02947">
    <property type="entry name" value="TRX_family"/>
    <property type="match status" value="1"/>
</dbReference>
<keyword evidence="1" id="KW-0812">Transmembrane</keyword>
<dbReference type="OrthoDB" id="32134at2"/>
<sequence>MKKTVSRKKKFPMIYVYIGIVVVLFGSIFAVSNMSPVNALYDKKVNDLNPATRAQLKDPNYQNIILPAELDKKIADKEDFFVYMFSSSCIYCQYTTPQLVPLVQELGIDMPQFNLLEFPAYNNKMNINYTPTLLYFKDGVEVDRMESGIREEGTDVGYTIDDFRAFFTKYSGAEAQ</sequence>
<protein>
    <recommendedName>
        <fullName evidence="2">Thioredoxin domain-containing protein</fullName>
    </recommendedName>
</protein>
<dbReference type="STRING" id="1844972.A7K91_23905"/>
<keyword evidence="1" id="KW-0472">Membrane</keyword>
<dbReference type="EMBL" id="LYPA01000075">
    <property type="protein sequence ID" value="OBR63147.1"/>
    <property type="molecule type" value="Genomic_DNA"/>
</dbReference>
<keyword evidence="4" id="KW-1185">Reference proteome</keyword>
<dbReference type="InterPro" id="IPR036249">
    <property type="entry name" value="Thioredoxin-like_sf"/>
</dbReference>
<dbReference type="InterPro" id="IPR013766">
    <property type="entry name" value="Thioredoxin_domain"/>
</dbReference>
<reference evidence="3 4" key="1">
    <citation type="submission" date="2016-05" db="EMBL/GenBank/DDBJ databases">
        <title>Paenibacillus oryzae. sp. nov., isolated from the rice root.</title>
        <authorList>
            <person name="Zhang J."/>
            <person name="Zhang X."/>
        </authorList>
    </citation>
    <scope>NUCLEOTIDE SEQUENCE [LARGE SCALE GENOMIC DNA]</scope>
    <source>
        <strain evidence="3 4">1DrF-4</strain>
    </source>
</reference>
<dbReference type="RefSeq" id="WP_068686724.1">
    <property type="nucleotide sequence ID" value="NZ_LYPA01000075.1"/>
</dbReference>
<dbReference type="Pfam" id="PF00085">
    <property type="entry name" value="Thioredoxin"/>
    <property type="match status" value="1"/>
</dbReference>
<evidence type="ECO:0000313" key="3">
    <source>
        <dbReference type="EMBL" id="OBR63147.1"/>
    </source>
</evidence>
<dbReference type="SUPFAM" id="SSF52833">
    <property type="entry name" value="Thioredoxin-like"/>
    <property type="match status" value="1"/>
</dbReference>
<comment type="caution">
    <text evidence="3">The sequence shown here is derived from an EMBL/GenBank/DDBJ whole genome shotgun (WGS) entry which is preliminary data.</text>
</comment>
<evidence type="ECO:0000256" key="1">
    <source>
        <dbReference type="SAM" id="Phobius"/>
    </source>
</evidence>
<proteinExistence type="predicted"/>
<feature type="transmembrane region" description="Helical" evidence="1">
    <location>
        <begin position="12"/>
        <end position="31"/>
    </location>
</feature>